<dbReference type="Proteomes" id="UP000595278">
    <property type="component" value="Chromosome"/>
</dbReference>
<dbReference type="EMBL" id="CP067393">
    <property type="protein sequence ID" value="QQP86901.1"/>
    <property type="molecule type" value="Genomic_DNA"/>
</dbReference>
<feature type="domain" description="Methyltransferase small" evidence="4">
    <location>
        <begin position="440"/>
        <end position="506"/>
    </location>
</feature>
<evidence type="ECO:0000259" key="5">
    <source>
        <dbReference type="Pfam" id="PF13708"/>
    </source>
</evidence>
<dbReference type="Gene3D" id="3.40.50.150">
    <property type="entry name" value="Vaccinia Virus protein VP39"/>
    <property type="match status" value="1"/>
</dbReference>
<evidence type="ECO:0000256" key="3">
    <source>
        <dbReference type="ARBA" id="ARBA00022691"/>
    </source>
</evidence>
<dbReference type="InterPro" id="IPR007848">
    <property type="entry name" value="Small_mtfrase_dom"/>
</dbReference>
<feature type="domain" description="DUF4942" evidence="5">
    <location>
        <begin position="86"/>
        <end position="269"/>
    </location>
</feature>
<proteinExistence type="predicted"/>
<sequence length="531" mass="60578">MNAQCSPIAGELVDSNPFFAPVAYNRVDDLLSEFTFKKNKINSFSENLIKEMDEVSGYFGNYYAKKNNGNYPPRLEYLTNKEGAIKSLEAEYWQKIINLTGVLDIMPEKRRAELNKQISEYETIEFNRDNIQATVISLLTDREKFFAERVDGVFRALSGNHVTNQPEGFSKRMILEYVNDGHIYYGNYTKKGYLHDLRVIVRKFAGLPNDSSYNTTNDLIRTANRVTGQWMSIDGGHIRLRVYKKGTAHVEINPEMAWKLNNVLAYLYPTAIPPRFREKPKKQAKEFKLMEKPLPSEVIVFLTQCTRISYNSIEFKTYGVNQYIIDEAAEVLKQIGGVKTTEETVRGSHWVTYSFDYPVDSIIDEIVQTGEIPHYKSYQFYPTPENIAKEAIEIAEIGETDQCLEPSAGIGGLADFMPKDRTLCVEISELHSKILKEKGFTVVNGDFIELAEKTNKRFDRIVMNPPYSEGRWKAHIEAASKLLNENGKLVAVLPASAKDKELLKGFKHTYSPVYDNEFSSTSISVVIVKIE</sequence>
<dbReference type="PROSITE" id="PS00092">
    <property type="entry name" value="N6_MTASE"/>
    <property type="match status" value="1"/>
</dbReference>
<keyword evidence="3" id="KW-0949">S-adenosyl-L-methionine</keyword>
<keyword evidence="7" id="KW-1185">Reference proteome</keyword>
<dbReference type="Pfam" id="PF13708">
    <property type="entry name" value="DUF4942"/>
    <property type="match status" value="1"/>
</dbReference>
<dbReference type="AlphaFoldDB" id="A0A974RY36"/>
<dbReference type="GO" id="GO:0003676">
    <property type="term" value="F:nucleic acid binding"/>
    <property type="evidence" value="ECO:0007669"/>
    <property type="project" value="InterPro"/>
</dbReference>
<dbReference type="InterPro" id="IPR031339">
    <property type="entry name" value="DUF4942"/>
</dbReference>
<keyword evidence="1" id="KW-0489">Methyltransferase</keyword>
<evidence type="ECO:0000256" key="2">
    <source>
        <dbReference type="ARBA" id="ARBA00022679"/>
    </source>
</evidence>
<dbReference type="GO" id="GO:0008170">
    <property type="term" value="F:N-methyltransferase activity"/>
    <property type="evidence" value="ECO:0007669"/>
    <property type="project" value="UniProtKB-ARBA"/>
</dbReference>
<reference evidence="6 7" key="1">
    <citation type="submission" date="2021-01" db="EMBL/GenBank/DDBJ databases">
        <title>Entomomonas sp. F2A isolated from a house cricket (Acheta domesticus).</title>
        <authorList>
            <person name="Spergser J."/>
            <person name="Busse H.-J."/>
        </authorList>
    </citation>
    <scope>NUCLEOTIDE SEQUENCE [LARGE SCALE GENOMIC DNA]</scope>
    <source>
        <strain evidence="6 7">F2A</strain>
    </source>
</reference>
<evidence type="ECO:0000313" key="6">
    <source>
        <dbReference type="EMBL" id="QQP86901.1"/>
    </source>
</evidence>
<dbReference type="InterPro" id="IPR029063">
    <property type="entry name" value="SAM-dependent_MTases_sf"/>
</dbReference>
<dbReference type="GO" id="GO:0032259">
    <property type="term" value="P:methylation"/>
    <property type="evidence" value="ECO:0007669"/>
    <property type="project" value="UniProtKB-KW"/>
</dbReference>
<gene>
    <name evidence="6" type="ORF">JHT90_06565</name>
</gene>
<organism evidence="6 7">
    <name type="scientific">Entomomonas asaccharolytica</name>
    <dbReference type="NCBI Taxonomy" id="2785331"/>
    <lineage>
        <taxon>Bacteria</taxon>
        <taxon>Pseudomonadati</taxon>
        <taxon>Pseudomonadota</taxon>
        <taxon>Gammaproteobacteria</taxon>
        <taxon>Pseudomonadales</taxon>
        <taxon>Pseudomonadaceae</taxon>
        <taxon>Entomomonas</taxon>
    </lineage>
</organism>
<dbReference type="CDD" id="cd02440">
    <property type="entry name" value="AdoMet_MTases"/>
    <property type="match status" value="1"/>
</dbReference>
<evidence type="ECO:0000256" key="1">
    <source>
        <dbReference type="ARBA" id="ARBA00022603"/>
    </source>
</evidence>
<dbReference type="PRINTS" id="PR00507">
    <property type="entry name" value="N12N6MTFRASE"/>
</dbReference>
<evidence type="ECO:0000313" key="7">
    <source>
        <dbReference type="Proteomes" id="UP000595278"/>
    </source>
</evidence>
<keyword evidence="2" id="KW-0808">Transferase</keyword>
<evidence type="ECO:0000259" key="4">
    <source>
        <dbReference type="Pfam" id="PF05175"/>
    </source>
</evidence>
<dbReference type="InterPro" id="IPR002052">
    <property type="entry name" value="DNA_methylase_N6_adenine_CS"/>
</dbReference>
<protein>
    <submittedName>
        <fullName evidence="6">DUF4942 domain-containing protein</fullName>
    </submittedName>
</protein>
<name>A0A974RY36_9GAMM</name>
<dbReference type="GO" id="GO:0008757">
    <property type="term" value="F:S-adenosylmethionine-dependent methyltransferase activity"/>
    <property type="evidence" value="ECO:0007669"/>
    <property type="project" value="UniProtKB-ARBA"/>
</dbReference>
<dbReference type="Pfam" id="PF05175">
    <property type="entry name" value="MTS"/>
    <property type="match status" value="1"/>
</dbReference>
<accession>A0A974RY36</accession>
<dbReference type="RefSeq" id="WP_201095385.1">
    <property type="nucleotide sequence ID" value="NZ_CP067393.1"/>
</dbReference>
<dbReference type="SUPFAM" id="SSF53335">
    <property type="entry name" value="S-adenosyl-L-methionine-dependent methyltransferases"/>
    <property type="match status" value="1"/>
</dbReference>
<dbReference type="KEGG" id="eaz:JHT90_06565"/>